<accession>G0VJM6</accession>
<protein>
    <submittedName>
        <fullName evidence="2">Uncharacterized protein</fullName>
    </submittedName>
</protein>
<feature type="region of interest" description="Disordered" evidence="1">
    <location>
        <begin position="252"/>
        <end position="280"/>
    </location>
</feature>
<sequence>MSEQLPNMNMNMSSINAIIENRVANFSGVLPSIQSPPSNSSFFNTFPPTNINVNQPPIVTPESNNISDEPFSYYLITANRSTLKTLKKRAFAKYAFAQNNINDNLICQFSRDGQEEPCGEELPFLNKKSRLSDQARRCTKHLFDVHKYIVEPSTILLNLNKNSEIFKNTYTEPEYNAATQLFSQLAEKVPPTFSPCFADWVEVMVESELPATILDKPYFKKFVNKWVPSYDHSWTRKNYKELATEMGKKIRAKPVRTRTGKQTGRITKPTHESSSSPTDL</sequence>
<name>G0VJM6_NAUCA</name>
<evidence type="ECO:0000313" key="3">
    <source>
        <dbReference type="Proteomes" id="UP000001640"/>
    </source>
</evidence>
<dbReference type="GO" id="GO:0005634">
    <property type="term" value="C:nucleus"/>
    <property type="evidence" value="ECO:0007669"/>
    <property type="project" value="InterPro"/>
</dbReference>
<dbReference type="GO" id="GO:0045333">
    <property type="term" value="P:cellular respiration"/>
    <property type="evidence" value="ECO:0007669"/>
    <property type="project" value="InterPro"/>
</dbReference>
<dbReference type="InterPro" id="IPR027998">
    <property type="entry name" value="Rsf1_fungi"/>
</dbReference>
<dbReference type="Pfam" id="PF14876">
    <property type="entry name" value="RSF"/>
    <property type="match status" value="1"/>
</dbReference>
<dbReference type="AlphaFoldDB" id="G0VJM6"/>
<dbReference type="RefSeq" id="XP_003678052.1">
    <property type="nucleotide sequence ID" value="XM_003678004.1"/>
</dbReference>
<keyword evidence="3" id="KW-1185">Reference proteome</keyword>
<proteinExistence type="predicted"/>
<organism evidence="2 3">
    <name type="scientific">Naumovozyma castellii</name>
    <name type="common">Yeast</name>
    <name type="synonym">Saccharomyces castellii</name>
    <dbReference type="NCBI Taxonomy" id="27288"/>
    <lineage>
        <taxon>Eukaryota</taxon>
        <taxon>Fungi</taxon>
        <taxon>Dikarya</taxon>
        <taxon>Ascomycota</taxon>
        <taxon>Saccharomycotina</taxon>
        <taxon>Saccharomycetes</taxon>
        <taxon>Saccharomycetales</taxon>
        <taxon>Saccharomycetaceae</taxon>
        <taxon>Naumovozyma</taxon>
    </lineage>
</organism>
<dbReference type="GeneID" id="96905397"/>
<reference evidence="2 3" key="1">
    <citation type="journal article" date="2011" name="Proc. Natl. Acad. Sci. U.S.A.">
        <title>Evolutionary erosion of yeast sex chromosomes by mating-type switching accidents.</title>
        <authorList>
            <person name="Gordon J.L."/>
            <person name="Armisen D."/>
            <person name="Proux-Wera E."/>
            <person name="Oheigeartaigh S.S."/>
            <person name="Byrne K.P."/>
            <person name="Wolfe K.H."/>
        </authorList>
    </citation>
    <scope>NUCLEOTIDE SEQUENCE [LARGE SCALE GENOMIC DNA]</scope>
    <source>
        <strain evidence="3">ATCC 76901 / BCRC 22586 / CBS 4309 / NBRC 1992 / NRRL Y-12630</strain>
    </source>
</reference>
<evidence type="ECO:0000313" key="2">
    <source>
        <dbReference type="EMBL" id="CCC71706.1"/>
    </source>
</evidence>
<reference key="2">
    <citation type="submission" date="2011-08" db="EMBL/GenBank/DDBJ databases">
        <title>Genome sequence of Naumovozyma castellii.</title>
        <authorList>
            <person name="Gordon J.L."/>
            <person name="Armisen D."/>
            <person name="Proux-Wera E."/>
            <person name="OhEigeartaigh S.S."/>
            <person name="Byrne K.P."/>
            <person name="Wolfe K.H."/>
        </authorList>
    </citation>
    <scope>NUCLEOTIDE SEQUENCE</scope>
    <source>
        <strain>Type strain:CBS 4309</strain>
    </source>
</reference>
<evidence type="ECO:0000256" key="1">
    <source>
        <dbReference type="SAM" id="MobiDB-lite"/>
    </source>
</evidence>
<dbReference type="EMBL" id="HE576760">
    <property type="protein sequence ID" value="CCC71706.1"/>
    <property type="molecule type" value="Genomic_DNA"/>
</dbReference>
<dbReference type="GO" id="GO:0005739">
    <property type="term" value="C:mitochondrion"/>
    <property type="evidence" value="ECO:0007669"/>
    <property type="project" value="InterPro"/>
</dbReference>
<gene>
    <name evidence="2" type="primary">NCAS0I00380</name>
    <name evidence="2" type="ordered locus">NCAS_0I00380</name>
</gene>
<dbReference type="HOGENOM" id="CLU_994301_0_0_1"/>
<dbReference type="Proteomes" id="UP000001640">
    <property type="component" value="Chromosome 9"/>
</dbReference>
<dbReference type="KEGG" id="ncs:NCAS_0I00380"/>
<dbReference type="InParanoid" id="G0VJM6"/>